<accession>A0A1S1R5H0</accession>
<gene>
    <name evidence="2" type="ORF">BBK14_11340</name>
</gene>
<dbReference type="Proteomes" id="UP000179769">
    <property type="component" value="Unassembled WGS sequence"/>
</dbReference>
<evidence type="ECO:0000256" key="1">
    <source>
        <dbReference type="SAM" id="MobiDB-lite"/>
    </source>
</evidence>
<feature type="region of interest" description="Disordered" evidence="1">
    <location>
        <begin position="58"/>
        <end position="80"/>
    </location>
</feature>
<organism evidence="2 3">
    <name type="scientific">Parafrankia soli</name>
    <dbReference type="NCBI Taxonomy" id="2599596"/>
    <lineage>
        <taxon>Bacteria</taxon>
        <taxon>Bacillati</taxon>
        <taxon>Actinomycetota</taxon>
        <taxon>Actinomycetes</taxon>
        <taxon>Frankiales</taxon>
        <taxon>Frankiaceae</taxon>
        <taxon>Parafrankia</taxon>
    </lineage>
</organism>
<keyword evidence="3" id="KW-1185">Reference proteome</keyword>
<dbReference type="EMBL" id="MAXA01000047">
    <property type="protein sequence ID" value="OHV42208.1"/>
    <property type="molecule type" value="Genomic_DNA"/>
</dbReference>
<comment type="caution">
    <text evidence="2">The sequence shown here is derived from an EMBL/GenBank/DDBJ whole genome shotgun (WGS) entry which is preliminary data.</text>
</comment>
<reference evidence="3" key="1">
    <citation type="submission" date="2016-07" db="EMBL/GenBank/DDBJ databases">
        <title>Frankia sp. NRRL B-16219 Genome sequencing.</title>
        <authorList>
            <person name="Ghodhbane-Gtari F."/>
            <person name="Swanson E."/>
            <person name="Gueddou A."/>
            <person name="Louati M."/>
            <person name="Nouioui I."/>
            <person name="Hezbri K."/>
            <person name="Abebe-Akele F."/>
            <person name="Simpson S."/>
            <person name="Morris K."/>
            <person name="Thomas K."/>
            <person name="Gtari M."/>
            <person name="Tisa L.S."/>
        </authorList>
    </citation>
    <scope>NUCLEOTIDE SEQUENCE [LARGE SCALE GENOMIC DNA]</scope>
    <source>
        <strain evidence="3">NRRL B-16219</strain>
    </source>
</reference>
<dbReference type="AlphaFoldDB" id="A0A1S1R5H0"/>
<protein>
    <submittedName>
        <fullName evidence="2">Uncharacterized protein</fullName>
    </submittedName>
</protein>
<evidence type="ECO:0000313" key="2">
    <source>
        <dbReference type="EMBL" id="OHV42208.1"/>
    </source>
</evidence>
<evidence type="ECO:0000313" key="3">
    <source>
        <dbReference type="Proteomes" id="UP000179769"/>
    </source>
</evidence>
<name>A0A1S1R5H0_9ACTN</name>
<sequence length="112" mass="12603">MPELPIEITDDDVERYLAAVDTTEITSRGDLVRAGLAAALPEILHRRARQARTHTARIGPWRFEIEPTSGAPGGTRRGGQATAWPWWQITIPRVRTLRVGRSRPLKRRSSRA</sequence>
<dbReference type="RefSeq" id="WP_071060228.1">
    <property type="nucleotide sequence ID" value="NZ_MAXA01000047.1"/>
</dbReference>
<proteinExistence type="predicted"/>